<gene>
    <name evidence="1" type="primary">kil</name>
    <name evidence="1" type="ORF">GCM10007932_26480</name>
</gene>
<dbReference type="EMBL" id="BSNX01000030">
    <property type="protein sequence ID" value="GLQ73288.1"/>
    <property type="molecule type" value="Genomic_DNA"/>
</dbReference>
<reference evidence="2" key="1">
    <citation type="journal article" date="2019" name="Int. J. Syst. Evol. Microbiol.">
        <title>The Global Catalogue of Microorganisms (GCM) 10K type strain sequencing project: providing services to taxonomists for standard genome sequencing and annotation.</title>
        <authorList>
            <consortium name="The Broad Institute Genomics Platform"/>
            <consortium name="The Broad Institute Genome Sequencing Center for Infectious Disease"/>
            <person name="Wu L."/>
            <person name="Ma J."/>
        </authorList>
    </citation>
    <scope>NUCLEOTIDE SEQUENCE [LARGE SCALE GENOMIC DNA]</scope>
    <source>
        <strain evidence="2">NBRC 15640</strain>
    </source>
</reference>
<protein>
    <submittedName>
        <fullName evidence="1">Mu phage protein Kil</fullName>
    </submittedName>
</protein>
<dbReference type="RefSeq" id="WP_126608048.1">
    <property type="nucleotide sequence ID" value="NZ_AP025144.1"/>
</dbReference>
<organism evidence="1 2">
    <name type="scientific">Vibrio penaeicida</name>
    <dbReference type="NCBI Taxonomy" id="104609"/>
    <lineage>
        <taxon>Bacteria</taxon>
        <taxon>Pseudomonadati</taxon>
        <taxon>Pseudomonadota</taxon>
        <taxon>Gammaproteobacteria</taxon>
        <taxon>Vibrionales</taxon>
        <taxon>Vibrionaceae</taxon>
        <taxon>Vibrio</taxon>
    </lineage>
</organism>
<name>A0AAV5NS16_9VIBR</name>
<proteinExistence type="predicted"/>
<keyword evidence="2" id="KW-1185">Reference proteome</keyword>
<evidence type="ECO:0000313" key="2">
    <source>
        <dbReference type="Proteomes" id="UP001156690"/>
    </source>
</evidence>
<evidence type="ECO:0000313" key="1">
    <source>
        <dbReference type="EMBL" id="GLQ73288.1"/>
    </source>
</evidence>
<dbReference type="Proteomes" id="UP001156690">
    <property type="component" value="Unassembled WGS sequence"/>
</dbReference>
<sequence length="108" mass="12088">MMHLNEKRRAVANALSRLETAGSLIVNVSTGIAIPVITIEFPPVWLVSKSNEVRELACKRLQVSRIAKLSGCLIRWVESETDNINAEQITQYLNPYAPELIAVQPKNF</sequence>
<dbReference type="AlphaFoldDB" id="A0AAV5NS16"/>
<accession>A0AAV5NS16</accession>
<comment type="caution">
    <text evidence="1">The sequence shown here is derived from an EMBL/GenBank/DDBJ whole genome shotgun (WGS) entry which is preliminary data.</text>
</comment>